<evidence type="ECO:0000313" key="1">
    <source>
        <dbReference type="EMBL" id="CAB4127195.1"/>
    </source>
</evidence>
<evidence type="ECO:0000313" key="4">
    <source>
        <dbReference type="EMBL" id="CAB5207051.1"/>
    </source>
</evidence>
<dbReference type="EMBL" id="LR796260">
    <property type="protein sequence ID" value="CAB4132350.1"/>
    <property type="molecule type" value="Genomic_DNA"/>
</dbReference>
<dbReference type="EMBL" id="LR796198">
    <property type="protein sequence ID" value="CAB4127195.1"/>
    <property type="molecule type" value="Genomic_DNA"/>
</dbReference>
<organism evidence="3">
    <name type="scientific">uncultured Caudovirales phage</name>
    <dbReference type="NCBI Taxonomy" id="2100421"/>
    <lineage>
        <taxon>Viruses</taxon>
        <taxon>Duplodnaviria</taxon>
        <taxon>Heunggongvirae</taxon>
        <taxon>Uroviricota</taxon>
        <taxon>Caudoviricetes</taxon>
        <taxon>Peduoviridae</taxon>
        <taxon>Maltschvirus</taxon>
        <taxon>Maltschvirus maltsch</taxon>
    </lineage>
</organism>
<dbReference type="EMBL" id="LR797327">
    <property type="protein sequence ID" value="CAB4202812.1"/>
    <property type="molecule type" value="Genomic_DNA"/>
</dbReference>
<gene>
    <name evidence="3" type="ORF">UFOVP1363_35</name>
    <name evidence="4" type="ORF">UFOVP179_9</name>
    <name evidence="2" type="ORF">UFOVP260_10</name>
    <name evidence="1" type="ORF">UFOVP85_52</name>
</gene>
<evidence type="ECO:0000313" key="3">
    <source>
        <dbReference type="EMBL" id="CAB4202812.1"/>
    </source>
</evidence>
<reference evidence="3" key="1">
    <citation type="submission" date="2020-05" db="EMBL/GenBank/DDBJ databases">
        <authorList>
            <person name="Chiriac C."/>
            <person name="Salcher M."/>
            <person name="Ghai R."/>
            <person name="Kavagutti S V."/>
        </authorList>
    </citation>
    <scope>NUCLEOTIDE SEQUENCE</scope>
</reference>
<accession>A0A6J5RW61</accession>
<name>A0A6J5RW61_9CAUD</name>
<dbReference type="EMBL" id="LR798228">
    <property type="protein sequence ID" value="CAB5207051.1"/>
    <property type="molecule type" value="Genomic_DNA"/>
</dbReference>
<evidence type="ECO:0000313" key="2">
    <source>
        <dbReference type="EMBL" id="CAB4132350.1"/>
    </source>
</evidence>
<protein>
    <submittedName>
        <fullName evidence="3">Uncharacterized protein</fullName>
    </submittedName>
</protein>
<sequence>MGVLNAYINAKFKEIALKLPNLVHSEPASFSCGFNTGYKQAMIDLHRFLEEIAEDFEEDMPDLIYTQEFEEL</sequence>
<proteinExistence type="predicted"/>